<dbReference type="Proteomes" id="UP000008207">
    <property type="component" value="Plasmid pMNOD01"/>
</dbReference>
<proteinExistence type="predicted"/>
<dbReference type="EMBL" id="CP001350">
    <property type="protein sequence ID" value="ACL62662.1"/>
    <property type="molecule type" value="Genomic_DNA"/>
</dbReference>
<feature type="region of interest" description="Disordered" evidence="1">
    <location>
        <begin position="1"/>
        <end position="37"/>
    </location>
</feature>
<protein>
    <submittedName>
        <fullName evidence="2">Uncharacterized protein</fullName>
    </submittedName>
</protein>
<keyword evidence="3" id="KW-1185">Reference proteome</keyword>
<evidence type="ECO:0000256" key="1">
    <source>
        <dbReference type="SAM" id="MobiDB-lite"/>
    </source>
</evidence>
<dbReference type="KEGG" id="mno:Mnod_8576"/>
<accession>B8IW72</accession>
<dbReference type="RefSeq" id="WP_015934198.1">
    <property type="nucleotide sequence ID" value="NC_011892.1"/>
</dbReference>
<name>B8IW72_METNO</name>
<keyword evidence="2" id="KW-0614">Plasmid</keyword>
<sequence>MLTDITPTHDRSSASSHALGRAAPALEEHASHGNAPNYVRMPLKRELQSMPFGERVRALMACADHHLEEMDRLEDPDRTDPLTEWDRRQLASHRASLRRVLERAAEFGIKLTVTDEWV</sequence>
<geneLocation type="plasmid" evidence="2 3">
    <name>pMNOD01</name>
</geneLocation>
<organism evidence="2 3">
    <name type="scientific">Methylobacterium nodulans (strain LMG 21967 / CNCM I-2342 / ORS 2060)</name>
    <dbReference type="NCBI Taxonomy" id="460265"/>
    <lineage>
        <taxon>Bacteria</taxon>
        <taxon>Pseudomonadati</taxon>
        <taxon>Pseudomonadota</taxon>
        <taxon>Alphaproteobacteria</taxon>
        <taxon>Hyphomicrobiales</taxon>
        <taxon>Methylobacteriaceae</taxon>
        <taxon>Methylobacterium</taxon>
    </lineage>
</organism>
<dbReference type="AlphaFoldDB" id="B8IW72"/>
<evidence type="ECO:0000313" key="2">
    <source>
        <dbReference type="EMBL" id="ACL62662.1"/>
    </source>
</evidence>
<reference evidence="3" key="1">
    <citation type="submission" date="2009-01" db="EMBL/GenBank/DDBJ databases">
        <title>Complete sequence of plasmid 1 of Methylobacterium nodulans ORS 2060.</title>
        <authorList>
            <consortium name="US DOE Joint Genome Institute"/>
            <person name="Lucas S."/>
            <person name="Copeland A."/>
            <person name="Lapidus A."/>
            <person name="Glavina del Rio T."/>
            <person name="Dalin E."/>
            <person name="Tice H."/>
            <person name="Bruce D."/>
            <person name="Goodwin L."/>
            <person name="Pitluck S."/>
            <person name="Sims D."/>
            <person name="Brettin T."/>
            <person name="Detter J.C."/>
            <person name="Han C."/>
            <person name="Larimer F."/>
            <person name="Land M."/>
            <person name="Hauser L."/>
            <person name="Kyrpides N."/>
            <person name="Ivanova N."/>
            <person name="Marx C.J."/>
            <person name="Richardson P."/>
        </authorList>
    </citation>
    <scope>NUCLEOTIDE SEQUENCE [LARGE SCALE GENOMIC DNA]</scope>
    <source>
        <strain evidence="3">LMG 21967 / CNCM I-2342 / ORS 2060</strain>
        <plasmid evidence="3">Plasmid pMNOD01</plasmid>
    </source>
</reference>
<dbReference type="HOGENOM" id="CLU_2070351_0_0_5"/>
<gene>
    <name evidence="2" type="ordered locus">Mnod_8576</name>
</gene>
<evidence type="ECO:0000313" key="3">
    <source>
        <dbReference type="Proteomes" id="UP000008207"/>
    </source>
</evidence>